<dbReference type="EMBL" id="JBHSOD010000075">
    <property type="protein sequence ID" value="MFC5890235.1"/>
    <property type="molecule type" value="Genomic_DNA"/>
</dbReference>
<evidence type="ECO:0000313" key="1">
    <source>
        <dbReference type="EMBL" id="MFC5890235.1"/>
    </source>
</evidence>
<protein>
    <submittedName>
        <fullName evidence="1">DUF5959 family protein</fullName>
    </submittedName>
</protein>
<comment type="caution">
    <text evidence="1">The sequence shown here is derived from an EMBL/GenBank/DDBJ whole genome shotgun (WGS) entry which is preliminary data.</text>
</comment>
<dbReference type="RefSeq" id="WP_345328026.1">
    <property type="nucleotide sequence ID" value="NZ_BAAAVH010000016.1"/>
</dbReference>
<evidence type="ECO:0000313" key="2">
    <source>
        <dbReference type="Proteomes" id="UP001596067"/>
    </source>
</evidence>
<name>A0ABW1F7X5_9ACTN</name>
<proteinExistence type="predicted"/>
<organism evidence="1 2">
    <name type="scientific">Kitasatospora aburaviensis</name>
    <dbReference type="NCBI Taxonomy" id="67265"/>
    <lineage>
        <taxon>Bacteria</taxon>
        <taxon>Bacillati</taxon>
        <taxon>Actinomycetota</taxon>
        <taxon>Actinomycetes</taxon>
        <taxon>Kitasatosporales</taxon>
        <taxon>Streptomycetaceae</taxon>
        <taxon>Kitasatospora</taxon>
    </lineage>
</organism>
<keyword evidence="2" id="KW-1185">Reference proteome</keyword>
<sequence>MSGDVIRFADRTQSVTVEMEAAPGRGRRGRYDGWHEGEIVIATGFVTARLPLSFTDADLADLAGYLAARAAAEEDGALPDGPATDWPEAGRTAYLRLHAADPFVVEIRDPVQSGVTVSVPLHLRDGWATRAAARLDALRTALADGP</sequence>
<dbReference type="Pfam" id="PF19384">
    <property type="entry name" value="DUF5959"/>
    <property type="match status" value="1"/>
</dbReference>
<accession>A0ABW1F7X5</accession>
<dbReference type="InterPro" id="IPR046003">
    <property type="entry name" value="DUF5959"/>
</dbReference>
<reference evidence="2" key="1">
    <citation type="journal article" date="2019" name="Int. J. Syst. Evol. Microbiol.">
        <title>The Global Catalogue of Microorganisms (GCM) 10K type strain sequencing project: providing services to taxonomists for standard genome sequencing and annotation.</title>
        <authorList>
            <consortium name="The Broad Institute Genomics Platform"/>
            <consortium name="The Broad Institute Genome Sequencing Center for Infectious Disease"/>
            <person name="Wu L."/>
            <person name="Ma J."/>
        </authorList>
    </citation>
    <scope>NUCLEOTIDE SEQUENCE [LARGE SCALE GENOMIC DNA]</scope>
    <source>
        <strain evidence="2">CGMCC 4.1469</strain>
    </source>
</reference>
<dbReference type="Proteomes" id="UP001596067">
    <property type="component" value="Unassembled WGS sequence"/>
</dbReference>
<gene>
    <name evidence="1" type="ORF">ACFP0N_35290</name>
</gene>